<comment type="caution">
    <text evidence="6">The sequence shown here is derived from an EMBL/GenBank/DDBJ whole genome shotgun (WGS) entry which is preliminary data.</text>
</comment>
<dbReference type="PANTHER" id="PTHR10357">
    <property type="entry name" value="ALPHA-AMYLASE FAMILY MEMBER"/>
    <property type="match status" value="1"/>
</dbReference>
<reference evidence="6 7" key="1">
    <citation type="submission" date="2016-12" db="EMBL/GenBank/DDBJ databases">
        <title>Domibacillus sp. SAB 38T whole genome sequencing.</title>
        <authorList>
            <person name="Verma A."/>
            <person name="Ojha A.K."/>
            <person name="Krishnamurthi S."/>
        </authorList>
    </citation>
    <scope>NUCLEOTIDE SEQUENCE [LARGE SCALE GENOMIC DNA]</scope>
    <source>
        <strain evidence="6 7">SAB 38</strain>
    </source>
</reference>
<feature type="domain" description="Glycosyl hydrolase family 13 catalytic" evidence="5">
    <location>
        <begin position="28"/>
        <end position="364"/>
    </location>
</feature>
<dbReference type="SUPFAM" id="SSF51011">
    <property type="entry name" value="Glycosyl hydrolase domain"/>
    <property type="match status" value="1"/>
</dbReference>
<dbReference type="SMART" id="SM00642">
    <property type="entry name" value="Aamy"/>
    <property type="match status" value="1"/>
</dbReference>
<dbReference type="Gene3D" id="3.20.20.80">
    <property type="entry name" value="Glycosidases"/>
    <property type="match status" value="1"/>
</dbReference>
<dbReference type="Proteomes" id="UP000188613">
    <property type="component" value="Unassembled WGS sequence"/>
</dbReference>
<dbReference type="GO" id="GO:0005975">
    <property type="term" value="P:carbohydrate metabolic process"/>
    <property type="evidence" value="ECO:0007669"/>
    <property type="project" value="InterPro"/>
</dbReference>
<keyword evidence="2" id="KW-0479">Metal-binding</keyword>
<dbReference type="InterPro" id="IPR006047">
    <property type="entry name" value="GH13_cat_dom"/>
</dbReference>
<dbReference type="Gene3D" id="2.60.40.1180">
    <property type="entry name" value="Golgi alpha-mannosidase II"/>
    <property type="match status" value="1"/>
</dbReference>
<dbReference type="InterPro" id="IPR054174">
    <property type="entry name" value="Alpha-amylase-like_C"/>
</dbReference>
<keyword evidence="4" id="KW-1133">Transmembrane helix</keyword>
<keyword evidence="7" id="KW-1185">Reference proteome</keyword>
<accession>A0A1V2A8B1</accession>
<name>A0A1V2A8B1_9BACI</name>
<evidence type="ECO:0000256" key="4">
    <source>
        <dbReference type="SAM" id="Phobius"/>
    </source>
</evidence>
<evidence type="ECO:0000259" key="5">
    <source>
        <dbReference type="SMART" id="SM00642"/>
    </source>
</evidence>
<keyword evidence="3" id="KW-0732">Signal</keyword>
<dbReference type="Pfam" id="PF00128">
    <property type="entry name" value="Alpha-amylase"/>
    <property type="match status" value="1"/>
</dbReference>
<evidence type="ECO:0000313" key="6">
    <source>
        <dbReference type="EMBL" id="OMP67187.1"/>
    </source>
</evidence>
<dbReference type="EMBL" id="MSFI01000012">
    <property type="protein sequence ID" value="OMP67187.1"/>
    <property type="molecule type" value="Genomic_DNA"/>
</dbReference>
<dbReference type="InterPro" id="IPR013780">
    <property type="entry name" value="Glyco_hydro_b"/>
</dbReference>
<evidence type="ECO:0000256" key="3">
    <source>
        <dbReference type="ARBA" id="ARBA00022729"/>
    </source>
</evidence>
<dbReference type="GO" id="GO:0046872">
    <property type="term" value="F:metal ion binding"/>
    <property type="evidence" value="ECO:0007669"/>
    <property type="project" value="UniProtKB-KW"/>
</dbReference>
<evidence type="ECO:0000256" key="1">
    <source>
        <dbReference type="ARBA" id="ARBA00001913"/>
    </source>
</evidence>
<organism evidence="6 7">
    <name type="scientific">Domibacillus epiphyticus</name>
    <dbReference type="NCBI Taxonomy" id="1714355"/>
    <lineage>
        <taxon>Bacteria</taxon>
        <taxon>Bacillati</taxon>
        <taxon>Bacillota</taxon>
        <taxon>Bacilli</taxon>
        <taxon>Bacillales</taxon>
        <taxon>Bacillaceae</taxon>
        <taxon>Domibacillus</taxon>
    </lineage>
</organism>
<sequence length="491" mass="55119">MIPLLLFSSNAALAEEKSEKWHDETIYFLMTDRFMNGDHTNDQQVNNEDPSAYQGGDLKGAADQLDYLQEMGITAVVVSPVFENEAGAYHGYSVTDYSKLNEQFGTKKDLQKLVKKAHELKIRVLVDFPATRVSTDHVWLSDTDKADWFTSRSNQQDPAWLGEMAELNTANSDVQKALVDAAETLADDTEIDGYFFSNASQAEPAFWTAFADRLSKLHLIGELKDMTPEEGAAYEEAGLDSVTAPWVQEPLRKQFATVDRSSEEVKNLLLKEQEVLNNPLSTIHVTDSVLTDRFTLDMANENMFPGARWKMALTYMYTTPGTPAIFYASEIAQNGESGVDSHGLMNFRTDQELVDYIKQIAVLRSDLPALRRGTYEPLYEKDGMSVFKRQYKDETLIVAINNTGETKKVTIPAEELDPDKELRGLLAGDMSRAADGGFTLILDREEAEIYALAEKTGINFAFIGAMAVVYVTFMIFLYIVWKRGKRAVNKE</sequence>
<dbReference type="PANTHER" id="PTHR10357:SF215">
    <property type="entry name" value="ALPHA-AMYLASE 1"/>
    <property type="match status" value="1"/>
</dbReference>
<keyword evidence="4" id="KW-0472">Membrane</keyword>
<comment type="cofactor">
    <cofactor evidence="1">
        <name>Ca(2+)</name>
        <dbReference type="ChEBI" id="CHEBI:29108"/>
    </cofactor>
</comment>
<keyword evidence="4" id="KW-0812">Transmembrane</keyword>
<proteinExistence type="predicted"/>
<dbReference type="AlphaFoldDB" id="A0A1V2A8B1"/>
<evidence type="ECO:0000313" key="7">
    <source>
        <dbReference type="Proteomes" id="UP000188613"/>
    </source>
</evidence>
<evidence type="ECO:0000256" key="2">
    <source>
        <dbReference type="ARBA" id="ARBA00022723"/>
    </source>
</evidence>
<dbReference type="SUPFAM" id="SSF51445">
    <property type="entry name" value="(Trans)glycosidases"/>
    <property type="match status" value="1"/>
</dbReference>
<dbReference type="Pfam" id="PF22026">
    <property type="entry name" value="Alpha-amylase_C_2"/>
    <property type="match status" value="1"/>
</dbReference>
<gene>
    <name evidence="6" type="ORF">BTO28_09010</name>
</gene>
<dbReference type="STRING" id="1714355.BTO28_09010"/>
<feature type="transmembrane region" description="Helical" evidence="4">
    <location>
        <begin position="460"/>
        <end position="481"/>
    </location>
</feature>
<protein>
    <recommendedName>
        <fullName evidence="5">Glycosyl hydrolase family 13 catalytic domain-containing protein</fullName>
    </recommendedName>
</protein>
<dbReference type="InterPro" id="IPR017853">
    <property type="entry name" value="GH"/>
</dbReference>